<gene>
    <name evidence="6" type="ORF">S03H2_37651</name>
</gene>
<organism evidence="6">
    <name type="scientific">marine sediment metagenome</name>
    <dbReference type="NCBI Taxonomy" id="412755"/>
    <lineage>
        <taxon>unclassified sequences</taxon>
        <taxon>metagenomes</taxon>
        <taxon>ecological metagenomes</taxon>
    </lineage>
</organism>
<feature type="domain" description="SAM-dependent MTase RsmB/NOP-type" evidence="5">
    <location>
        <begin position="1"/>
        <end position="132"/>
    </location>
</feature>
<dbReference type="GO" id="GO:0008173">
    <property type="term" value="F:RNA methyltransferase activity"/>
    <property type="evidence" value="ECO:0007669"/>
    <property type="project" value="InterPro"/>
</dbReference>
<name>X1HXW8_9ZZZZ</name>
<evidence type="ECO:0000259" key="5">
    <source>
        <dbReference type="PROSITE" id="PS51686"/>
    </source>
</evidence>
<dbReference type="InterPro" id="IPR001678">
    <property type="entry name" value="MeTrfase_RsmB-F_NOP2_dom"/>
</dbReference>
<dbReference type="Gene3D" id="3.40.50.150">
    <property type="entry name" value="Vaccinia Virus protein VP39"/>
    <property type="match status" value="1"/>
</dbReference>
<evidence type="ECO:0000313" key="6">
    <source>
        <dbReference type="EMBL" id="GAH50138.1"/>
    </source>
</evidence>
<proteinExistence type="predicted"/>
<keyword evidence="4" id="KW-0694">RNA-binding</keyword>
<dbReference type="EMBL" id="BARU01023179">
    <property type="protein sequence ID" value="GAH50138.1"/>
    <property type="molecule type" value="Genomic_DNA"/>
</dbReference>
<protein>
    <recommendedName>
        <fullName evidence="5">SAM-dependent MTase RsmB/NOP-type domain-containing protein</fullName>
    </recommendedName>
</protein>
<dbReference type="SUPFAM" id="SSF53335">
    <property type="entry name" value="S-adenosyl-L-methionine-dependent methyltransferases"/>
    <property type="match status" value="1"/>
</dbReference>
<keyword evidence="1" id="KW-0489">Methyltransferase</keyword>
<dbReference type="InterPro" id="IPR049560">
    <property type="entry name" value="MeTrfase_RsmB-F_NOP2_cat"/>
</dbReference>
<evidence type="ECO:0000256" key="1">
    <source>
        <dbReference type="ARBA" id="ARBA00022603"/>
    </source>
</evidence>
<dbReference type="GO" id="GO:0003723">
    <property type="term" value="F:RNA binding"/>
    <property type="evidence" value="ECO:0007669"/>
    <property type="project" value="UniProtKB-KW"/>
</dbReference>
<dbReference type="InterPro" id="IPR023267">
    <property type="entry name" value="RCMT"/>
</dbReference>
<dbReference type="Pfam" id="PF01189">
    <property type="entry name" value="Methyltr_RsmB-F"/>
    <property type="match status" value="1"/>
</dbReference>
<dbReference type="PANTHER" id="PTHR22807">
    <property type="entry name" value="NOP2 YEAST -RELATED NOL1/NOP2/FMU SUN DOMAIN-CONTAINING"/>
    <property type="match status" value="1"/>
</dbReference>
<accession>X1HXW8</accession>
<dbReference type="PROSITE" id="PS51686">
    <property type="entry name" value="SAM_MT_RSMB_NOP"/>
    <property type="match status" value="1"/>
</dbReference>
<keyword evidence="2" id="KW-0808">Transferase</keyword>
<evidence type="ECO:0000256" key="4">
    <source>
        <dbReference type="ARBA" id="ARBA00022884"/>
    </source>
</evidence>
<dbReference type="PRINTS" id="PR02008">
    <property type="entry name" value="RCMTFAMILY"/>
</dbReference>
<dbReference type="GO" id="GO:0001510">
    <property type="term" value="P:RNA methylation"/>
    <property type="evidence" value="ECO:0007669"/>
    <property type="project" value="InterPro"/>
</dbReference>
<dbReference type="AlphaFoldDB" id="X1HXW8"/>
<evidence type="ECO:0000256" key="2">
    <source>
        <dbReference type="ARBA" id="ARBA00022679"/>
    </source>
</evidence>
<comment type="caution">
    <text evidence="6">The sequence shown here is derived from an EMBL/GenBank/DDBJ whole genome shotgun (WGS) entry which is preliminary data.</text>
</comment>
<reference evidence="6" key="1">
    <citation type="journal article" date="2014" name="Front. Microbiol.">
        <title>High frequency of phylogenetically diverse reductive dehalogenase-homologous genes in deep subseafloor sedimentary metagenomes.</title>
        <authorList>
            <person name="Kawai M."/>
            <person name="Futagami T."/>
            <person name="Toyoda A."/>
            <person name="Takaki Y."/>
            <person name="Nishi S."/>
            <person name="Hori S."/>
            <person name="Arai W."/>
            <person name="Tsubouchi T."/>
            <person name="Morono Y."/>
            <person name="Uchiyama I."/>
            <person name="Ito T."/>
            <person name="Fujiyama A."/>
            <person name="Inagaki F."/>
            <person name="Takami H."/>
        </authorList>
    </citation>
    <scope>NUCLEOTIDE SEQUENCE</scope>
    <source>
        <strain evidence="6">Expedition CK06-06</strain>
    </source>
</reference>
<sequence>SRKADILKDELPQADYVFLDVPCTNLGVIRRKPDVKWRVREGDLAVAAATQEAMLARASDMLAPGGTVVYNVCSLEPEENERVVENVAARTSAELVPCRGDEFGDVCDGPYLRTWPHRHGCNGGFAATLRRRR</sequence>
<feature type="non-terminal residue" evidence="6">
    <location>
        <position position="1"/>
    </location>
</feature>
<keyword evidence="3" id="KW-0949">S-adenosyl-L-methionine</keyword>
<dbReference type="InterPro" id="IPR029063">
    <property type="entry name" value="SAM-dependent_MTases_sf"/>
</dbReference>
<dbReference type="PANTHER" id="PTHR22807:SF53">
    <property type="entry name" value="RIBOSOMAL RNA SMALL SUBUNIT METHYLTRANSFERASE B-RELATED"/>
    <property type="match status" value="1"/>
</dbReference>
<evidence type="ECO:0000256" key="3">
    <source>
        <dbReference type="ARBA" id="ARBA00022691"/>
    </source>
</evidence>